<evidence type="ECO:0000256" key="5">
    <source>
        <dbReference type="ARBA" id="ARBA00022989"/>
    </source>
</evidence>
<dbReference type="InterPro" id="IPR000715">
    <property type="entry name" value="Glycosyl_transferase_4"/>
</dbReference>
<feature type="transmembrane region" description="Helical" evidence="7">
    <location>
        <begin position="6"/>
        <end position="30"/>
    </location>
</feature>
<feature type="transmembrane region" description="Helical" evidence="7">
    <location>
        <begin position="51"/>
        <end position="71"/>
    </location>
</feature>
<feature type="transmembrane region" description="Helical" evidence="7">
    <location>
        <begin position="83"/>
        <end position="99"/>
    </location>
</feature>
<keyword evidence="6 7" id="KW-0472">Membrane</keyword>
<protein>
    <submittedName>
        <fullName evidence="8">Undecaprenyl/decaprenyl-phosphate alpha-N-acetylglucosaminyl 1-phosphate transferase</fullName>
    </submittedName>
</protein>
<name>A0ABY4R2C0_9ACTN</name>
<evidence type="ECO:0000313" key="8">
    <source>
        <dbReference type="EMBL" id="UQX89860.1"/>
    </source>
</evidence>
<gene>
    <name evidence="8" type="ORF">M6D93_07615</name>
</gene>
<feature type="transmembrane region" description="Helical" evidence="7">
    <location>
        <begin position="199"/>
        <end position="220"/>
    </location>
</feature>
<reference evidence="8" key="2">
    <citation type="submission" date="2022-05" db="EMBL/GenBank/DDBJ databases">
        <authorList>
            <person name="Kim J.-S."/>
            <person name="Lee K."/>
            <person name="Suh M."/>
            <person name="Eom M."/>
            <person name="Kim J.-S."/>
            <person name="Kim D.-S."/>
            <person name="Ko S.-H."/>
            <person name="Shin Y."/>
            <person name="Lee J.-S."/>
        </authorList>
    </citation>
    <scope>NUCLEOTIDE SEQUENCE</scope>
    <source>
        <strain evidence="8">N237</strain>
    </source>
</reference>
<organism evidence="8 9">
    <name type="scientific">Jatrophihabitans telluris</name>
    <dbReference type="NCBI Taxonomy" id="2038343"/>
    <lineage>
        <taxon>Bacteria</taxon>
        <taxon>Bacillati</taxon>
        <taxon>Actinomycetota</taxon>
        <taxon>Actinomycetes</taxon>
        <taxon>Jatrophihabitantales</taxon>
        <taxon>Jatrophihabitantaceae</taxon>
        <taxon>Jatrophihabitans</taxon>
    </lineage>
</organism>
<evidence type="ECO:0000256" key="1">
    <source>
        <dbReference type="ARBA" id="ARBA00004651"/>
    </source>
</evidence>
<evidence type="ECO:0000256" key="6">
    <source>
        <dbReference type="ARBA" id="ARBA00023136"/>
    </source>
</evidence>
<sequence length="371" mass="39000">MHPSLEYALVGCMAAIGAYLFTPLARQLAIRWGAVAKPRDRDVHASDTPRLGGTAILVGFAIAMVIAHALPTLRGTFANGTEISGVLWGGLIVCLLGVLDDRYELDSLTKFAGQILAAAVMSIVGGIQLLTVYVPWGHTGIVLDRDASVELTILLTVLTINAINFIDGLDGLAAGVTAIQGVAFFAYSYHLAAAGNTDIAAAPTLISAGLVGACLGFLLHNFAPARIFMGDSGSMLVGLMLSAAATTAVTKVDPQSLGRAGALPLYLPLVLPLAVLALPFGDLVLAVVRRLRRGQSPFAPDKEHLHHRLMELGHSHRRAVLLLYFWSAVLAFGAVAMALTNGPWLVISVVALLLLAGMLVTAIPRLRSARL</sequence>
<dbReference type="Pfam" id="PF00953">
    <property type="entry name" value="Glycos_transf_4"/>
    <property type="match status" value="1"/>
</dbReference>
<evidence type="ECO:0000256" key="2">
    <source>
        <dbReference type="ARBA" id="ARBA00022475"/>
    </source>
</evidence>
<feature type="transmembrane region" description="Helical" evidence="7">
    <location>
        <begin position="265"/>
        <end position="288"/>
    </location>
</feature>
<dbReference type="GO" id="GO:0016740">
    <property type="term" value="F:transferase activity"/>
    <property type="evidence" value="ECO:0007669"/>
    <property type="project" value="UniProtKB-KW"/>
</dbReference>
<keyword evidence="2" id="KW-1003">Cell membrane</keyword>
<keyword evidence="4 7" id="KW-0812">Transmembrane</keyword>
<dbReference type="PROSITE" id="PS01348">
    <property type="entry name" value="MRAY_2"/>
    <property type="match status" value="1"/>
</dbReference>
<dbReference type="PANTHER" id="PTHR22926:SF3">
    <property type="entry name" value="UNDECAPRENYL-PHOSPHATE ALPHA-N-ACETYLGLUCOSAMINYL 1-PHOSPHATE TRANSFERASE"/>
    <property type="match status" value="1"/>
</dbReference>
<keyword evidence="5 7" id="KW-1133">Transmembrane helix</keyword>
<dbReference type="CDD" id="cd06853">
    <property type="entry name" value="GT_WecA_like"/>
    <property type="match status" value="1"/>
</dbReference>
<dbReference type="InterPro" id="IPR018480">
    <property type="entry name" value="PNAcMuramoyl-5peptid_Trfase_CS"/>
</dbReference>
<dbReference type="PANTHER" id="PTHR22926">
    <property type="entry name" value="PHOSPHO-N-ACETYLMURAMOYL-PENTAPEPTIDE-TRANSFERASE"/>
    <property type="match status" value="1"/>
</dbReference>
<accession>A0ABY4R2C0</accession>
<dbReference type="Proteomes" id="UP001056336">
    <property type="component" value="Chromosome"/>
</dbReference>
<proteinExistence type="predicted"/>
<feature type="transmembrane region" description="Helical" evidence="7">
    <location>
        <begin position="319"/>
        <end position="338"/>
    </location>
</feature>
<feature type="transmembrane region" description="Helical" evidence="7">
    <location>
        <begin position="227"/>
        <end position="245"/>
    </location>
</feature>
<dbReference type="RefSeq" id="WP_249773755.1">
    <property type="nucleotide sequence ID" value="NZ_CP097332.1"/>
</dbReference>
<evidence type="ECO:0000256" key="7">
    <source>
        <dbReference type="SAM" id="Phobius"/>
    </source>
</evidence>
<evidence type="ECO:0000313" key="9">
    <source>
        <dbReference type="Proteomes" id="UP001056336"/>
    </source>
</evidence>
<keyword evidence="3 8" id="KW-0808">Transferase</keyword>
<dbReference type="EMBL" id="CP097332">
    <property type="protein sequence ID" value="UQX89860.1"/>
    <property type="molecule type" value="Genomic_DNA"/>
</dbReference>
<feature type="transmembrane region" description="Helical" evidence="7">
    <location>
        <begin position="111"/>
        <end position="136"/>
    </location>
</feature>
<evidence type="ECO:0000256" key="3">
    <source>
        <dbReference type="ARBA" id="ARBA00022679"/>
    </source>
</evidence>
<feature type="transmembrane region" description="Helical" evidence="7">
    <location>
        <begin position="344"/>
        <end position="363"/>
    </location>
</feature>
<reference evidence="8" key="1">
    <citation type="journal article" date="2018" name="Int. J. Syst. Evol. Microbiol.">
        <title>Jatrophihabitans telluris sp. nov., isolated from sediment soil of lava forest wetlands and the emended description of the genus Jatrophihabitans.</title>
        <authorList>
            <person name="Lee K.C."/>
            <person name="Suh M.K."/>
            <person name="Eom M.K."/>
            <person name="Kim K.K."/>
            <person name="Kim J.S."/>
            <person name="Kim D.S."/>
            <person name="Ko S.H."/>
            <person name="Shin Y.K."/>
            <person name="Lee J.S."/>
        </authorList>
    </citation>
    <scope>NUCLEOTIDE SEQUENCE</scope>
    <source>
        <strain evidence="8">N237</strain>
    </source>
</reference>
<comment type="subcellular location">
    <subcellularLocation>
        <location evidence="1">Cell membrane</location>
        <topology evidence="1">Multi-pass membrane protein</topology>
    </subcellularLocation>
</comment>
<keyword evidence="9" id="KW-1185">Reference proteome</keyword>
<evidence type="ECO:0000256" key="4">
    <source>
        <dbReference type="ARBA" id="ARBA00022692"/>
    </source>
</evidence>